<evidence type="ECO:0000313" key="2">
    <source>
        <dbReference type="Proteomes" id="UP001219525"/>
    </source>
</evidence>
<organism evidence="1 2">
    <name type="scientific">Mycena pura</name>
    <dbReference type="NCBI Taxonomy" id="153505"/>
    <lineage>
        <taxon>Eukaryota</taxon>
        <taxon>Fungi</taxon>
        <taxon>Dikarya</taxon>
        <taxon>Basidiomycota</taxon>
        <taxon>Agaricomycotina</taxon>
        <taxon>Agaricomycetes</taxon>
        <taxon>Agaricomycetidae</taxon>
        <taxon>Agaricales</taxon>
        <taxon>Marasmiineae</taxon>
        <taxon>Mycenaceae</taxon>
        <taxon>Mycena</taxon>
    </lineage>
</organism>
<dbReference type="Proteomes" id="UP001219525">
    <property type="component" value="Unassembled WGS sequence"/>
</dbReference>
<gene>
    <name evidence="1" type="ORF">GGX14DRAFT_574787</name>
</gene>
<keyword evidence="2" id="KW-1185">Reference proteome</keyword>
<evidence type="ECO:0000313" key="1">
    <source>
        <dbReference type="EMBL" id="KAJ7196717.1"/>
    </source>
</evidence>
<dbReference type="AlphaFoldDB" id="A0AAD6UXE6"/>
<protein>
    <submittedName>
        <fullName evidence="1">Uncharacterized protein</fullName>
    </submittedName>
</protein>
<sequence>MSTSPPRGVGSRGGPVRTINRAFCRRQQYLAPSAPIGPHHPPVAACRKRLRPAVHAAPARLNRRHLHATPNARRPPSNVRHPVLPAAPLPATLHSRPLHTCPLHVPSSRCTIPVEQLPPMPPTRYTLPTACHLPPAANASRTPFAVCLPRTHHADRNTHLSAASTASSTRAAPLRHAHGAYPRITAFGLLLVATVAATRAQRLLHTSRILPRSTTSRDPHTPDVVCAVDSFLQHSSAVTQSLSLPSPPQASEVVRSLNRWRCRELFWPTRVYPTPRKPNKTPQIYNVVRLSNVCRRRNRTLFAIIFCAFPKDSPTEVCDIVGCHTAAVAVVHFFPRPILYLILTRFRRRPFRTNIHLSQKSAPLESASFSHPYDVCGVVVVVASTPLWAFFAPIRACFKHESFFVGMFSTTSFRGLRLRGSRTVVIVVVVAPLRPNAGILQHHEVMRCFPKSFFG</sequence>
<proteinExistence type="predicted"/>
<comment type="caution">
    <text evidence="1">The sequence shown here is derived from an EMBL/GenBank/DDBJ whole genome shotgun (WGS) entry which is preliminary data.</text>
</comment>
<reference evidence="1" key="1">
    <citation type="submission" date="2023-03" db="EMBL/GenBank/DDBJ databases">
        <title>Massive genome expansion in bonnet fungi (Mycena s.s.) driven by repeated elements and novel gene families across ecological guilds.</title>
        <authorList>
            <consortium name="Lawrence Berkeley National Laboratory"/>
            <person name="Harder C.B."/>
            <person name="Miyauchi S."/>
            <person name="Viragh M."/>
            <person name="Kuo A."/>
            <person name="Thoen E."/>
            <person name="Andreopoulos B."/>
            <person name="Lu D."/>
            <person name="Skrede I."/>
            <person name="Drula E."/>
            <person name="Henrissat B."/>
            <person name="Morin E."/>
            <person name="Kohler A."/>
            <person name="Barry K."/>
            <person name="LaButti K."/>
            <person name="Morin E."/>
            <person name="Salamov A."/>
            <person name="Lipzen A."/>
            <person name="Mereny Z."/>
            <person name="Hegedus B."/>
            <person name="Baldrian P."/>
            <person name="Stursova M."/>
            <person name="Weitz H."/>
            <person name="Taylor A."/>
            <person name="Grigoriev I.V."/>
            <person name="Nagy L.G."/>
            <person name="Martin F."/>
            <person name="Kauserud H."/>
        </authorList>
    </citation>
    <scope>NUCLEOTIDE SEQUENCE</scope>
    <source>
        <strain evidence="1">9144</strain>
    </source>
</reference>
<name>A0AAD6UXE6_9AGAR</name>
<dbReference type="EMBL" id="JARJCW010000082">
    <property type="protein sequence ID" value="KAJ7196717.1"/>
    <property type="molecule type" value="Genomic_DNA"/>
</dbReference>
<accession>A0AAD6UXE6</accession>